<gene>
    <name evidence="1" type="ORF">VICG_00409</name>
</gene>
<dbReference type="Pfam" id="PF09729">
    <property type="entry name" value="Gti1_Pac2"/>
    <property type="match status" value="1"/>
</dbReference>
<protein>
    <recommendedName>
        <fullName evidence="3">Gti1/Pac2 family protein</fullName>
    </recommendedName>
</protein>
<sequence>MRNITGYINNYEEAVLMVHAIRLGCFPTMMERLKPEERCRIESGDIFCFIENANGMKRWTDGRIWSPSKICGEFLVYQEVPRHLSKNSIKKRRVGESPYNVNLVRKEDIVDRTTLHKKTISIRLEDTTYHVISYYRPIFATYSLMDIPFFQQLNEALNLFPELKDDKFVQENIKNDSEFYTKYNIQRDFQKMVMEEEKRNALEKIAVDVLRFLWRKKVKPRTPIRKDCRL</sequence>
<dbReference type="PANTHER" id="PTHR28027">
    <property type="entry name" value="TRANSCRIPTIONAL REGULATOR MIT1"/>
    <property type="match status" value="1"/>
</dbReference>
<dbReference type="VEuPathDB" id="MicrosporidiaDB:VICG_00409"/>
<keyword evidence="2" id="KW-1185">Reference proteome</keyword>
<dbReference type="AlphaFoldDB" id="L2GQS0"/>
<dbReference type="GO" id="GO:0003677">
    <property type="term" value="F:DNA binding"/>
    <property type="evidence" value="ECO:0007669"/>
    <property type="project" value="TreeGrafter"/>
</dbReference>
<accession>L2GQS0</accession>
<evidence type="ECO:0008006" key="3">
    <source>
        <dbReference type="Google" id="ProtNLM"/>
    </source>
</evidence>
<proteinExistence type="predicted"/>
<dbReference type="Proteomes" id="UP000011082">
    <property type="component" value="Unassembled WGS sequence"/>
</dbReference>
<dbReference type="GeneID" id="19881127"/>
<evidence type="ECO:0000313" key="2">
    <source>
        <dbReference type="Proteomes" id="UP000011082"/>
    </source>
</evidence>
<dbReference type="OMA" id="NGMKRWT"/>
<reference evidence="2" key="1">
    <citation type="submission" date="2011-05" db="EMBL/GenBank/DDBJ databases">
        <title>The genome sequence of Vittaforma corneae strain ATCC 50505.</title>
        <authorList>
            <consortium name="The Broad Institute Genome Sequencing Platform"/>
            <person name="Cuomo C."/>
            <person name="Didier E."/>
            <person name="Bowers L."/>
            <person name="Young S.K."/>
            <person name="Zeng Q."/>
            <person name="Gargeya S."/>
            <person name="Fitzgerald M."/>
            <person name="Haas B."/>
            <person name="Abouelleil A."/>
            <person name="Alvarado L."/>
            <person name="Arachchi H.M."/>
            <person name="Berlin A."/>
            <person name="Chapman S.B."/>
            <person name="Gearin G."/>
            <person name="Goldberg J."/>
            <person name="Griggs A."/>
            <person name="Gujja S."/>
            <person name="Hansen M."/>
            <person name="Heiman D."/>
            <person name="Howarth C."/>
            <person name="Larimer J."/>
            <person name="Lui A."/>
            <person name="MacDonald P.J.P."/>
            <person name="McCowen C."/>
            <person name="Montmayeur A."/>
            <person name="Murphy C."/>
            <person name="Neiman D."/>
            <person name="Pearson M."/>
            <person name="Priest M."/>
            <person name="Roberts A."/>
            <person name="Saif S."/>
            <person name="Shea T."/>
            <person name="Sisk P."/>
            <person name="Stolte C."/>
            <person name="Sykes S."/>
            <person name="Wortman J."/>
            <person name="Nusbaum C."/>
            <person name="Birren B."/>
        </authorList>
    </citation>
    <scope>NUCLEOTIDE SEQUENCE [LARGE SCALE GENOMIC DNA]</scope>
    <source>
        <strain evidence="2">ATCC 50505</strain>
    </source>
</reference>
<organism evidence="1 2">
    <name type="scientific">Vittaforma corneae (strain ATCC 50505)</name>
    <name type="common">Microsporidian parasite</name>
    <name type="synonym">Nosema corneum</name>
    <dbReference type="NCBI Taxonomy" id="993615"/>
    <lineage>
        <taxon>Eukaryota</taxon>
        <taxon>Fungi</taxon>
        <taxon>Fungi incertae sedis</taxon>
        <taxon>Microsporidia</taxon>
        <taxon>Nosematidae</taxon>
        <taxon>Vittaforma</taxon>
    </lineage>
</organism>
<dbReference type="InterPro" id="IPR018608">
    <property type="entry name" value="Gti1/Pac2"/>
</dbReference>
<name>L2GQS0_VITCO</name>
<dbReference type="HOGENOM" id="CLU_107279_0_0_1"/>
<dbReference type="OrthoDB" id="5572844at2759"/>
<dbReference type="InParanoid" id="L2GQS0"/>
<dbReference type="PANTHER" id="PTHR28027:SF2">
    <property type="entry name" value="TRANSCRIPTIONAL REGULATOR MIT1"/>
    <property type="match status" value="1"/>
</dbReference>
<dbReference type="EMBL" id="JH370131">
    <property type="protein sequence ID" value="ELA42657.1"/>
    <property type="molecule type" value="Genomic_DNA"/>
</dbReference>
<dbReference type="RefSeq" id="XP_007603862.1">
    <property type="nucleotide sequence ID" value="XM_007603800.1"/>
</dbReference>
<evidence type="ECO:0000313" key="1">
    <source>
        <dbReference type="EMBL" id="ELA42657.1"/>
    </source>
</evidence>